<protein>
    <submittedName>
        <fullName evidence="1">Uncharacterized protein</fullName>
    </submittedName>
</protein>
<proteinExistence type="predicted"/>
<evidence type="ECO:0000313" key="1">
    <source>
        <dbReference type="EMBL" id="CAL4163137.1"/>
    </source>
</evidence>
<evidence type="ECO:0000313" key="2">
    <source>
        <dbReference type="Proteomes" id="UP001497623"/>
    </source>
</evidence>
<accession>A0AAV2S8W1</accession>
<name>A0AAV2S8W1_MEGNR</name>
<sequence length="107" mass="11928">MSALHHLCRRWSSDSSWWSPLALRSNINLRCRLSFGYLPTSGHHPYAKSSCSGALYTGFVRTDNNIQSVALPGRIDAWYGSPCAGLHCSFLDHRFSSCPHLCLSSLQ</sequence>
<reference evidence="1 2" key="1">
    <citation type="submission" date="2024-05" db="EMBL/GenBank/DDBJ databases">
        <authorList>
            <person name="Wallberg A."/>
        </authorList>
    </citation>
    <scope>NUCLEOTIDE SEQUENCE [LARGE SCALE GENOMIC DNA]</scope>
</reference>
<keyword evidence="2" id="KW-1185">Reference proteome</keyword>
<dbReference type="AlphaFoldDB" id="A0AAV2S8W1"/>
<comment type="caution">
    <text evidence="1">The sequence shown here is derived from an EMBL/GenBank/DDBJ whole genome shotgun (WGS) entry which is preliminary data.</text>
</comment>
<organism evidence="1 2">
    <name type="scientific">Meganyctiphanes norvegica</name>
    <name type="common">Northern krill</name>
    <name type="synonym">Thysanopoda norvegica</name>
    <dbReference type="NCBI Taxonomy" id="48144"/>
    <lineage>
        <taxon>Eukaryota</taxon>
        <taxon>Metazoa</taxon>
        <taxon>Ecdysozoa</taxon>
        <taxon>Arthropoda</taxon>
        <taxon>Crustacea</taxon>
        <taxon>Multicrustacea</taxon>
        <taxon>Malacostraca</taxon>
        <taxon>Eumalacostraca</taxon>
        <taxon>Eucarida</taxon>
        <taxon>Euphausiacea</taxon>
        <taxon>Euphausiidae</taxon>
        <taxon>Meganyctiphanes</taxon>
    </lineage>
</organism>
<dbReference type="EMBL" id="CAXKWB010046004">
    <property type="protein sequence ID" value="CAL4163137.1"/>
    <property type="molecule type" value="Genomic_DNA"/>
</dbReference>
<gene>
    <name evidence="1" type="ORF">MNOR_LOCUS32929</name>
</gene>
<dbReference type="Proteomes" id="UP001497623">
    <property type="component" value="Unassembled WGS sequence"/>
</dbReference>